<feature type="compositionally biased region" description="Polar residues" evidence="1">
    <location>
        <begin position="207"/>
        <end position="219"/>
    </location>
</feature>
<dbReference type="GO" id="GO:0008017">
    <property type="term" value="F:microtubule binding"/>
    <property type="evidence" value="ECO:0007669"/>
    <property type="project" value="TreeGrafter"/>
</dbReference>
<keyword evidence="4" id="KW-1185">Reference proteome</keyword>
<feature type="domain" description="TPX2 central" evidence="2">
    <location>
        <begin position="284"/>
        <end position="413"/>
    </location>
</feature>
<evidence type="ECO:0000256" key="1">
    <source>
        <dbReference type="SAM" id="MobiDB-lite"/>
    </source>
</evidence>
<feature type="region of interest" description="Disordered" evidence="1">
    <location>
        <begin position="207"/>
        <end position="234"/>
    </location>
</feature>
<dbReference type="Proteomes" id="UP000007015">
    <property type="component" value="Chromosome 6"/>
</dbReference>
<organism evidence="3 4">
    <name type="scientific">Oryza sativa subsp. indica</name>
    <name type="common">Rice</name>
    <dbReference type="NCBI Taxonomy" id="39946"/>
    <lineage>
        <taxon>Eukaryota</taxon>
        <taxon>Viridiplantae</taxon>
        <taxon>Streptophyta</taxon>
        <taxon>Embryophyta</taxon>
        <taxon>Tracheophyta</taxon>
        <taxon>Spermatophyta</taxon>
        <taxon>Magnoliopsida</taxon>
        <taxon>Liliopsida</taxon>
        <taxon>Poales</taxon>
        <taxon>Poaceae</taxon>
        <taxon>BOP clade</taxon>
        <taxon>Oryzoideae</taxon>
        <taxon>Oryzeae</taxon>
        <taxon>Oryzinae</taxon>
        <taxon>Oryza</taxon>
        <taxon>Oryza sativa</taxon>
    </lineage>
</organism>
<dbReference type="InterPro" id="IPR027330">
    <property type="entry name" value="TPX2_central_dom"/>
</dbReference>
<dbReference type="AlphaFoldDB" id="B8B2C0"/>
<proteinExistence type="predicted"/>
<dbReference type="HOGENOM" id="CLU_030460_2_0_1"/>
<dbReference type="Pfam" id="PF12214">
    <property type="entry name" value="TPX2_importin"/>
    <property type="match status" value="1"/>
</dbReference>
<dbReference type="GO" id="GO:0090307">
    <property type="term" value="P:mitotic spindle assembly"/>
    <property type="evidence" value="ECO:0007669"/>
    <property type="project" value="TreeGrafter"/>
</dbReference>
<protein>
    <recommendedName>
        <fullName evidence="2">TPX2 central domain-containing protein</fullName>
    </recommendedName>
</protein>
<accession>B8B2C0</accession>
<dbReference type="EMBL" id="CM000131">
    <property type="protein sequence ID" value="EEC79922.1"/>
    <property type="molecule type" value="Genomic_DNA"/>
</dbReference>
<evidence type="ECO:0000259" key="2">
    <source>
        <dbReference type="Pfam" id="PF12214"/>
    </source>
</evidence>
<dbReference type="Gramene" id="BGIOSGA022011-TA">
    <property type="protein sequence ID" value="BGIOSGA022011-PA"/>
    <property type="gene ID" value="BGIOSGA022011"/>
</dbReference>
<evidence type="ECO:0000313" key="3">
    <source>
        <dbReference type="EMBL" id="EEC79922.1"/>
    </source>
</evidence>
<dbReference type="PANTHER" id="PTHR14326">
    <property type="entry name" value="TARGETING PROTEIN FOR XKLP2"/>
    <property type="match status" value="1"/>
</dbReference>
<feature type="region of interest" description="Disordered" evidence="1">
    <location>
        <begin position="333"/>
        <end position="352"/>
    </location>
</feature>
<dbReference type="STRING" id="39946.B8B2C0"/>
<evidence type="ECO:0000313" key="4">
    <source>
        <dbReference type="Proteomes" id="UP000007015"/>
    </source>
</evidence>
<dbReference type="GO" id="GO:0005880">
    <property type="term" value="C:nuclear microtubule"/>
    <property type="evidence" value="ECO:0007669"/>
    <property type="project" value="TreeGrafter"/>
</dbReference>
<reference evidence="3 4" key="1">
    <citation type="journal article" date="2005" name="PLoS Biol.">
        <title>The genomes of Oryza sativa: a history of duplications.</title>
        <authorList>
            <person name="Yu J."/>
            <person name="Wang J."/>
            <person name="Lin W."/>
            <person name="Li S."/>
            <person name="Li H."/>
            <person name="Zhou J."/>
            <person name="Ni P."/>
            <person name="Dong W."/>
            <person name="Hu S."/>
            <person name="Zeng C."/>
            <person name="Zhang J."/>
            <person name="Zhang Y."/>
            <person name="Li R."/>
            <person name="Xu Z."/>
            <person name="Li S."/>
            <person name="Li X."/>
            <person name="Zheng H."/>
            <person name="Cong L."/>
            <person name="Lin L."/>
            <person name="Yin J."/>
            <person name="Geng J."/>
            <person name="Li G."/>
            <person name="Shi J."/>
            <person name="Liu J."/>
            <person name="Lv H."/>
            <person name="Li J."/>
            <person name="Wang J."/>
            <person name="Deng Y."/>
            <person name="Ran L."/>
            <person name="Shi X."/>
            <person name="Wang X."/>
            <person name="Wu Q."/>
            <person name="Li C."/>
            <person name="Ren X."/>
            <person name="Wang J."/>
            <person name="Wang X."/>
            <person name="Li D."/>
            <person name="Liu D."/>
            <person name="Zhang X."/>
            <person name="Ji Z."/>
            <person name="Zhao W."/>
            <person name="Sun Y."/>
            <person name="Zhang Z."/>
            <person name="Bao J."/>
            <person name="Han Y."/>
            <person name="Dong L."/>
            <person name="Ji J."/>
            <person name="Chen P."/>
            <person name="Wu S."/>
            <person name="Liu J."/>
            <person name="Xiao Y."/>
            <person name="Bu D."/>
            <person name="Tan J."/>
            <person name="Yang L."/>
            <person name="Ye C."/>
            <person name="Zhang J."/>
            <person name="Xu J."/>
            <person name="Zhou Y."/>
            <person name="Yu Y."/>
            <person name="Zhang B."/>
            <person name="Zhuang S."/>
            <person name="Wei H."/>
            <person name="Liu B."/>
            <person name="Lei M."/>
            <person name="Yu H."/>
            <person name="Li Y."/>
            <person name="Xu H."/>
            <person name="Wei S."/>
            <person name="He X."/>
            <person name="Fang L."/>
            <person name="Zhang Z."/>
            <person name="Zhang Y."/>
            <person name="Huang X."/>
            <person name="Su Z."/>
            <person name="Tong W."/>
            <person name="Li J."/>
            <person name="Tong Z."/>
            <person name="Li S."/>
            <person name="Ye J."/>
            <person name="Wang L."/>
            <person name="Fang L."/>
            <person name="Lei T."/>
            <person name="Chen C."/>
            <person name="Chen H."/>
            <person name="Xu Z."/>
            <person name="Li H."/>
            <person name="Huang H."/>
            <person name="Zhang F."/>
            <person name="Xu H."/>
            <person name="Li N."/>
            <person name="Zhao C."/>
            <person name="Li S."/>
            <person name="Dong L."/>
            <person name="Huang Y."/>
            <person name="Li L."/>
            <person name="Xi Y."/>
            <person name="Qi Q."/>
            <person name="Li W."/>
            <person name="Zhang B."/>
            <person name="Hu W."/>
            <person name="Zhang Y."/>
            <person name="Tian X."/>
            <person name="Jiao Y."/>
            <person name="Liang X."/>
            <person name="Jin J."/>
            <person name="Gao L."/>
            <person name="Zheng W."/>
            <person name="Hao B."/>
            <person name="Liu S."/>
            <person name="Wang W."/>
            <person name="Yuan L."/>
            <person name="Cao M."/>
            <person name="McDermott J."/>
            <person name="Samudrala R."/>
            <person name="Wang J."/>
            <person name="Wong G.K."/>
            <person name="Yang H."/>
        </authorList>
    </citation>
    <scope>NUCLEOTIDE SEQUENCE [LARGE SCALE GENOMIC DNA]</scope>
    <source>
        <strain evidence="4">cv. 93-11</strain>
    </source>
</reference>
<dbReference type="GO" id="GO:0060236">
    <property type="term" value="P:regulation of mitotic spindle organization"/>
    <property type="evidence" value="ECO:0007669"/>
    <property type="project" value="InterPro"/>
</dbReference>
<dbReference type="PANTHER" id="PTHR14326:SF15">
    <property type="entry name" value="OS06G0130200 PROTEIN"/>
    <property type="match status" value="1"/>
</dbReference>
<name>B8B2C0_ORYSI</name>
<gene>
    <name evidence="3" type="ORF">OsI_21485</name>
</gene>
<dbReference type="GO" id="GO:0005819">
    <property type="term" value="C:spindle"/>
    <property type="evidence" value="ECO:0007669"/>
    <property type="project" value="InterPro"/>
</dbReference>
<feature type="region of interest" description="Disordered" evidence="1">
    <location>
        <begin position="1"/>
        <end position="25"/>
    </location>
</feature>
<dbReference type="InterPro" id="IPR009675">
    <property type="entry name" value="TPX2_fam"/>
</dbReference>
<dbReference type="OMA" id="ERPTNSK"/>
<dbReference type="GO" id="GO:0030295">
    <property type="term" value="F:protein kinase activator activity"/>
    <property type="evidence" value="ECO:0007669"/>
    <property type="project" value="TreeGrafter"/>
</dbReference>
<sequence>MDGDDEDMRDVSSTSSSSCGGGEGAGFEEGMGEGVMVMEVRWFEVDLEYEFDAPRWFDLAVEESPVEAAAAQLCLIVNRNESIFLIINEEEKAMLFSRKTDVLEMLMVEKAPTALIAKMLAEDLGLQSLRSTVDIDAAHCSKSSHECSNGAEQTIHRPHIPNEGRIPCHQVSANERKHGVRTIGKGTIPKRSTLMKPTASQLARQNRQIEVKNSTQSKKSVGVRSDRSTMSSNDCTYQAAKRQRLERGHLNKVVSTNQPELIHKNHAKNVMTSSSDHAIAVPKLKITIPREPELATKLRAERPTNSKQLNKQAAQSISMTQASSIRKVVQPSGRNDHQHASVPHRGIGSNVPVCTANRPRHLDNICKTPDECRDDLFKFKARPVDKKILGSKGDIGVFQNAKRSTTVPKEFKLSTGRKGKQAPLSELFNKLTLTTEARRALDHRTADLPNYITTKQSCLLASLSLHRSNYWENNVSQEPWRYSHRDTNSMGPVALNSDAGRAKTGIQACPTRKILWHGQGEHLMADDLT</sequence>